<sequence>MSTPAIPQCIYACVNTAQLKHTLPLRVIGRELRPHFSNINSKLKSSNQPFNPNLFQTSLLQNQDLSAGKSYWIKFSQLIRLNSPTANSPLHWVYNIPCRDSRILNPTLNLLINSSISSTGGHPTPALHIPQDSSTIFENLQLERLIENYICCPQCFLLTGLTESFTTDQPHCQCHNERNAHDPPCTQSLGKFINSFGPAPKTQTT</sequence>
<dbReference type="OrthoDB" id="2952577at2759"/>
<name>A0A9Q3BSA1_9BASI</name>
<accession>A0A9Q3BSA1</accession>
<comment type="caution">
    <text evidence="1">The sequence shown here is derived from an EMBL/GenBank/DDBJ whole genome shotgun (WGS) entry which is preliminary data.</text>
</comment>
<proteinExistence type="predicted"/>
<gene>
    <name evidence="1" type="ORF">O181_009697</name>
</gene>
<reference evidence="1" key="1">
    <citation type="submission" date="2021-03" db="EMBL/GenBank/DDBJ databases">
        <title>Draft genome sequence of rust myrtle Austropuccinia psidii MF-1, a brazilian biotype.</title>
        <authorList>
            <person name="Quecine M.C."/>
            <person name="Pachon D.M.R."/>
            <person name="Bonatelli M.L."/>
            <person name="Correr F.H."/>
            <person name="Franceschini L.M."/>
            <person name="Leite T.F."/>
            <person name="Margarido G.R.A."/>
            <person name="Almeida C.A."/>
            <person name="Ferrarezi J.A."/>
            <person name="Labate C.A."/>
        </authorList>
    </citation>
    <scope>NUCLEOTIDE SEQUENCE</scope>
    <source>
        <strain evidence="1">MF-1</strain>
    </source>
</reference>
<evidence type="ECO:0000313" key="1">
    <source>
        <dbReference type="EMBL" id="MBW0469982.1"/>
    </source>
</evidence>
<keyword evidence="2" id="KW-1185">Reference proteome</keyword>
<dbReference type="EMBL" id="AVOT02002327">
    <property type="protein sequence ID" value="MBW0469982.1"/>
    <property type="molecule type" value="Genomic_DNA"/>
</dbReference>
<dbReference type="AlphaFoldDB" id="A0A9Q3BSA1"/>
<dbReference type="Proteomes" id="UP000765509">
    <property type="component" value="Unassembled WGS sequence"/>
</dbReference>
<organism evidence="1 2">
    <name type="scientific">Austropuccinia psidii MF-1</name>
    <dbReference type="NCBI Taxonomy" id="1389203"/>
    <lineage>
        <taxon>Eukaryota</taxon>
        <taxon>Fungi</taxon>
        <taxon>Dikarya</taxon>
        <taxon>Basidiomycota</taxon>
        <taxon>Pucciniomycotina</taxon>
        <taxon>Pucciniomycetes</taxon>
        <taxon>Pucciniales</taxon>
        <taxon>Sphaerophragmiaceae</taxon>
        <taxon>Austropuccinia</taxon>
    </lineage>
</organism>
<evidence type="ECO:0000313" key="2">
    <source>
        <dbReference type="Proteomes" id="UP000765509"/>
    </source>
</evidence>
<protein>
    <submittedName>
        <fullName evidence="1">Uncharacterized protein</fullName>
    </submittedName>
</protein>